<dbReference type="GO" id="GO:0016787">
    <property type="term" value="F:hydrolase activity"/>
    <property type="evidence" value="ECO:0007669"/>
    <property type="project" value="UniProtKB-KW"/>
</dbReference>
<feature type="domain" description="Thioesterase TesA-like" evidence="3">
    <location>
        <begin position="23"/>
        <end position="247"/>
    </location>
</feature>
<dbReference type="SMART" id="SM00824">
    <property type="entry name" value="PKS_TE"/>
    <property type="match status" value="1"/>
</dbReference>
<evidence type="ECO:0000313" key="4">
    <source>
        <dbReference type="EMBL" id="GHC94961.1"/>
    </source>
</evidence>
<dbReference type="InterPro" id="IPR020802">
    <property type="entry name" value="TesA-like"/>
</dbReference>
<dbReference type="Pfam" id="PF12680">
    <property type="entry name" value="SnoaL_2"/>
    <property type="match status" value="1"/>
</dbReference>
<dbReference type="AlphaFoldDB" id="A0A918WXZ7"/>
<accession>A0A918WXZ7</accession>
<evidence type="ECO:0000256" key="1">
    <source>
        <dbReference type="ARBA" id="ARBA00007169"/>
    </source>
</evidence>
<dbReference type="GO" id="GO:0008610">
    <property type="term" value="P:lipid biosynthetic process"/>
    <property type="evidence" value="ECO:0007669"/>
    <property type="project" value="TreeGrafter"/>
</dbReference>
<proteinExistence type="inferred from homology"/>
<comment type="caution">
    <text evidence="4">The sequence shown here is derived from an EMBL/GenBank/DDBJ whole genome shotgun (WGS) entry which is preliminary data.</text>
</comment>
<dbReference type="SUPFAM" id="SSF54427">
    <property type="entry name" value="NTF2-like"/>
    <property type="match status" value="1"/>
</dbReference>
<reference evidence="4" key="1">
    <citation type="journal article" date="2014" name="Int. J. Syst. Evol. Microbiol.">
        <title>Complete genome sequence of Corynebacterium casei LMG S-19264T (=DSM 44701T), isolated from a smear-ripened cheese.</title>
        <authorList>
            <consortium name="US DOE Joint Genome Institute (JGI-PGF)"/>
            <person name="Walter F."/>
            <person name="Albersmeier A."/>
            <person name="Kalinowski J."/>
            <person name="Ruckert C."/>
        </authorList>
    </citation>
    <scope>NUCLEOTIDE SEQUENCE</scope>
    <source>
        <strain evidence="4">JCM 4637</strain>
    </source>
</reference>
<sequence>MTDQNGAWFPGRSRVADPRLRLFCLPHAGAGASAYRQWQRSLDPDVEVVPVQLPGRESRLGEPPVPSIRSLAEGLAPLLVERAAGVPFAVFGHSMGALLGYELCHLLEASGHPPELLIVSGAAGPRLPLVADRPVHQMADEELVCHLGELSGTPQAVLSHRDLLDMVVPAMRADFQACETYVHEERRPLAVPLLVLGGDADPTVPVASLEPWRDHTTAPSTVRVYPGGHFFHHENKEDVMELIATRLRQAHTPPPPTPEETVRTYYTLVDGREFGDMLELFAPAAVYRRPGYEPLVGRAALADFYGGERVIEEGRHAITELVASGEKVAVNGRFSGRIKGGQEVDLRFADFFTLDAEGRFTARDTFFFAPMV</sequence>
<evidence type="ECO:0000256" key="2">
    <source>
        <dbReference type="ARBA" id="ARBA00022801"/>
    </source>
</evidence>
<reference evidence="4" key="2">
    <citation type="submission" date="2020-09" db="EMBL/GenBank/DDBJ databases">
        <authorList>
            <person name="Sun Q."/>
            <person name="Ohkuma M."/>
        </authorList>
    </citation>
    <scope>NUCLEOTIDE SEQUENCE</scope>
    <source>
        <strain evidence="4">JCM 4637</strain>
    </source>
</reference>
<gene>
    <name evidence="4" type="ORF">GCM10010334_33580</name>
</gene>
<dbReference type="InterPro" id="IPR032710">
    <property type="entry name" value="NTF2-like_dom_sf"/>
</dbReference>
<dbReference type="Proteomes" id="UP000638353">
    <property type="component" value="Unassembled WGS sequence"/>
</dbReference>
<dbReference type="Gene3D" id="3.10.450.50">
    <property type="match status" value="1"/>
</dbReference>
<dbReference type="Gene3D" id="3.40.50.1820">
    <property type="entry name" value="alpha/beta hydrolase"/>
    <property type="match status" value="1"/>
</dbReference>
<dbReference type="InterPro" id="IPR037401">
    <property type="entry name" value="SnoaL-like"/>
</dbReference>
<evidence type="ECO:0000313" key="5">
    <source>
        <dbReference type="Proteomes" id="UP000638353"/>
    </source>
</evidence>
<protein>
    <recommendedName>
        <fullName evidence="3">Thioesterase TesA-like domain-containing protein</fullName>
    </recommendedName>
</protein>
<dbReference type="Pfam" id="PF00975">
    <property type="entry name" value="Thioesterase"/>
    <property type="match status" value="1"/>
</dbReference>
<comment type="similarity">
    <text evidence="1">Belongs to the thioesterase family.</text>
</comment>
<dbReference type="InterPro" id="IPR012223">
    <property type="entry name" value="TEII"/>
</dbReference>
<dbReference type="RefSeq" id="WP_189824153.1">
    <property type="nucleotide sequence ID" value="NZ_BMVC01000006.1"/>
</dbReference>
<dbReference type="PANTHER" id="PTHR11487">
    <property type="entry name" value="THIOESTERASE"/>
    <property type="match status" value="1"/>
</dbReference>
<dbReference type="InterPro" id="IPR001031">
    <property type="entry name" value="Thioesterase"/>
</dbReference>
<dbReference type="SUPFAM" id="SSF53474">
    <property type="entry name" value="alpha/beta-Hydrolases"/>
    <property type="match status" value="1"/>
</dbReference>
<evidence type="ECO:0000259" key="3">
    <source>
        <dbReference type="SMART" id="SM00824"/>
    </source>
</evidence>
<keyword evidence="2" id="KW-0378">Hydrolase</keyword>
<dbReference type="EMBL" id="BMVC01000006">
    <property type="protein sequence ID" value="GHC94961.1"/>
    <property type="molecule type" value="Genomic_DNA"/>
</dbReference>
<dbReference type="PANTHER" id="PTHR11487:SF0">
    <property type="entry name" value="S-ACYL FATTY ACID SYNTHASE THIOESTERASE, MEDIUM CHAIN"/>
    <property type="match status" value="1"/>
</dbReference>
<name>A0A918WXZ7_9ACTN</name>
<dbReference type="CDD" id="cd00531">
    <property type="entry name" value="NTF2_like"/>
    <property type="match status" value="1"/>
</dbReference>
<organism evidence="4 5">
    <name type="scientific">Streptomyces finlayi</name>
    <dbReference type="NCBI Taxonomy" id="67296"/>
    <lineage>
        <taxon>Bacteria</taxon>
        <taxon>Bacillati</taxon>
        <taxon>Actinomycetota</taxon>
        <taxon>Actinomycetes</taxon>
        <taxon>Kitasatosporales</taxon>
        <taxon>Streptomycetaceae</taxon>
        <taxon>Streptomyces</taxon>
    </lineage>
</organism>
<dbReference type="InterPro" id="IPR029058">
    <property type="entry name" value="AB_hydrolase_fold"/>
</dbReference>